<dbReference type="EMBL" id="PUGF01000030">
    <property type="protein sequence ID" value="PRC91061.1"/>
    <property type="molecule type" value="Genomic_DNA"/>
</dbReference>
<proteinExistence type="predicted"/>
<evidence type="ECO:0008006" key="3">
    <source>
        <dbReference type="Google" id="ProtNLM"/>
    </source>
</evidence>
<gene>
    <name evidence="1" type="ORF">S2091_4249</name>
</gene>
<dbReference type="SUPFAM" id="SSF69047">
    <property type="entry name" value="Hypothetical protein YjbJ"/>
    <property type="match status" value="1"/>
</dbReference>
<dbReference type="Proteomes" id="UP000237839">
    <property type="component" value="Unassembled WGS sequence"/>
</dbReference>
<name>A0A2S9GTM8_9BURK</name>
<accession>A0A2S9GTM8</accession>
<dbReference type="OrthoDB" id="8564562at2"/>
<organism evidence="1 2">
    <name type="scientific">Solimicrobium silvestre</name>
    <dbReference type="NCBI Taxonomy" id="2099400"/>
    <lineage>
        <taxon>Bacteria</taxon>
        <taxon>Pseudomonadati</taxon>
        <taxon>Pseudomonadota</taxon>
        <taxon>Betaproteobacteria</taxon>
        <taxon>Burkholderiales</taxon>
        <taxon>Oxalobacteraceae</taxon>
        <taxon>Solimicrobium</taxon>
    </lineage>
</organism>
<dbReference type="AlphaFoldDB" id="A0A2S9GTM8"/>
<keyword evidence="2" id="KW-1185">Reference proteome</keyword>
<protein>
    <recommendedName>
        <fullName evidence="3">CsbD-like</fullName>
    </recommendedName>
</protein>
<dbReference type="RefSeq" id="WP_105533979.1">
    <property type="nucleotide sequence ID" value="NZ_PUGF01000030.1"/>
</dbReference>
<evidence type="ECO:0000313" key="1">
    <source>
        <dbReference type="EMBL" id="PRC91061.1"/>
    </source>
</evidence>
<evidence type="ECO:0000313" key="2">
    <source>
        <dbReference type="Proteomes" id="UP000237839"/>
    </source>
</evidence>
<reference evidence="1 2" key="1">
    <citation type="submission" date="2018-02" db="EMBL/GenBank/DDBJ databases">
        <title>Solimicrobium silvestre gen. nov., sp. nov., isolated from alpine forest soil.</title>
        <authorList>
            <person name="Margesin R."/>
            <person name="Albuquerque L."/>
            <person name="Zhang D.-C."/>
            <person name="Froufe H.J.C."/>
            <person name="Severino R."/>
            <person name="Roxo I."/>
            <person name="Egas C."/>
            <person name="Da Costa M.S."/>
        </authorList>
    </citation>
    <scope>NUCLEOTIDE SEQUENCE [LARGE SCALE GENOMIC DNA]</scope>
    <source>
        <strain evidence="1 2">S20-91</strain>
    </source>
</reference>
<comment type="caution">
    <text evidence="1">The sequence shown here is derived from an EMBL/GenBank/DDBJ whole genome shotgun (WGS) entry which is preliminary data.</text>
</comment>
<sequence length="61" mass="6996">MNRKQIRGTIRGLAGKLEEETGKFLGNWNLRRSGITKRISGNMERRAGDAVEMIKIMLKQH</sequence>
<dbReference type="InterPro" id="IPR036629">
    <property type="entry name" value="YjbJ_sf"/>
</dbReference>